<evidence type="ECO:0000313" key="4">
    <source>
        <dbReference type="Proteomes" id="UP000736672"/>
    </source>
</evidence>
<keyword evidence="4" id="KW-1185">Reference proteome</keyword>
<evidence type="ECO:0000256" key="1">
    <source>
        <dbReference type="SAM" id="Coils"/>
    </source>
</evidence>
<evidence type="ECO:0000256" key="2">
    <source>
        <dbReference type="SAM" id="MobiDB-lite"/>
    </source>
</evidence>
<proteinExistence type="predicted"/>
<name>A0A9P9JMV3_FUSSL</name>
<dbReference type="AlphaFoldDB" id="A0A9P9JMV3"/>
<accession>A0A9P9JMV3</accession>
<dbReference type="Proteomes" id="UP000736672">
    <property type="component" value="Unassembled WGS sequence"/>
</dbReference>
<keyword evidence="1" id="KW-0175">Coiled coil</keyword>
<sequence>MDSASYAQHRGDRVLQLVNGIDAGLDMNLRLCASQIKRIILTSPWFELSIPIKLKGIKTASSIMIRIMPLSIAVFDYVPSTAAPQVVHDTLASTTLCLDFQLNQHLQILVPADADEPLHPIRAQGGAVLDAIRQLAHVTSLSVYLQSDRDAISHGLAASSHQDVASILVGPVHLIPPPAYEPPPPSAPILDRKRLRKDSRDERDEDIALIWAQITRENDDLKHEITELREQFTTLLTSQTRLEEEFEALETTAEQKKGELGEEMSVKMTELNRDIHALTLRVDFMQQGGDEDELVDKATDRVMDDLMTRLAGD</sequence>
<feature type="coiled-coil region" evidence="1">
    <location>
        <begin position="211"/>
        <end position="259"/>
    </location>
</feature>
<feature type="region of interest" description="Disordered" evidence="2">
    <location>
        <begin position="176"/>
        <end position="198"/>
    </location>
</feature>
<reference evidence="3" key="1">
    <citation type="journal article" date="2021" name="Nat. Commun.">
        <title>Genetic determinants of endophytism in the Arabidopsis root mycobiome.</title>
        <authorList>
            <person name="Mesny F."/>
            <person name="Miyauchi S."/>
            <person name="Thiergart T."/>
            <person name="Pickel B."/>
            <person name="Atanasova L."/>
            <person name="Karlsson M."/>
            <person name="Huettel B."/>
            <person name="Barry K.W."/>
            <person name="Haridas S."/>
            <person name="Chen C."/>
            <person name="Bauer D."/>
            <person name="Andreopoulos W."/>
            <person name="Pangilinan J."/>
            <person name="LaButti K."/>
            <person name="Riley R."/>
            <person name="Lipzen A."/>
            <person name="Clum A."/>
            <person name="Drula E."/>
            <person name="Henrissat B."/>
            <person name="Kohler A."/>
            <person name="Grigoriev I.V."/>
            <person name="Martin F.M."/>
            <person name="Hacquard S."/>
        </authorList>
    </citation>
    <scope>NUCLEOTIDE SEQUENCE</scope>
    <source>
        <strain evidence="3">FSSC 5 MPI-SDFR-AT-0091</strain>
    </source>
</reference>
<evidence type="ECO:0000313" key="3">
    <source>
        <dbReference type="EMBL" id="KAH7230862.1"/>
    </source>
</evidence>
<gene>
    <name evidence="3" type="ORF">B0J15DRAFT_575215</name>
</gene>
<feature type="compositionally biased region" description="Pro residues" evidence="2">
    <location>
        <begin position="176"/>
        <end position="187"/>
    </location>
</feature>
<dbReference type="EMBL" id="JAGTJS010000034">
    <property type="protein sequence ID" value="KAH7230862.1"/>
    <property type="molecule type" value="Genomic_DNA"/>
</dbReference>
<protein>
    <submittedName>
        <fullName evidence="3">Uncharacterized protein</fullName>
    </submittedName>
</protein>
<organism evidence="3 4">
    <name type="scientific">Fusarium solani</name>
    <name type="common">Filamentous fungus</name>
    <dbReference type="NCBI Taxonomy" id="169388"/>
    <lineage>
        <taxon>Eukaryota</taxon>
        <taxon>Fungi</taxon>
        <taxon>Dikarya</taxon>
        <taxon>Ascomycota</taxon>
        <taxon>Pezizomycotina</taxon>
        <taxon>Sordariomycetes</taxon>
        <taxon>Hypocreomycetidae</taxon>
        <taxon>Hypocreales</taxon>
        <taxon>Nectriaceae</taxon>
        <taxon>Fusarium</taxon>
        <taxon>Fusarium solani species complex</taxon>
    </lineage>
</organism>
<dbReference type="OrthoDB" id="47007at2759"/>
<comment type="caution">
    <text evidence="3">The sequence shown here is derived from an EMBL/GenBank/DDBJ whole genome shotgun (WGS) entry which is preliminary data.</text>
</comment>